<dbReference type="InterPro" id="IPR035979">
    <property type="entry name" value="RBD_domain_sf"/>
</dbReference>
<dbReference type="CDD" id="cd12531">
    <property type="entry name" value="RRM3_MEI2_like"/>
    <property type="match status" value="1"/>
</dbReference>
<name>F0WKG7_9STRA</name>
<sequence length="1034" mass="115625">MAEDESAYYACDGKNKKRAGVSATTNFATNAEQSQLGAHQENVRSENSYSKSNENRRGKRNPQLWKFENSTSSDIAFAGESCHDTPCYGYGHFTRRTPFTEIRTDGTSSTGNNTNQDMYQLDAEHEYACSTNQMEDSSCDSKLASRVANFAVSDQVDQASVDRSGSRDPTLLAARIPTWKLETIPKATFSNDLQTEKTDVRLLSVINNWNQPSSQKQFSSSFDESNSTWQDSCAPDTKCMIPNASEIDISQFKQRTTDVKQASMTQSSFPLPLSTALRENDGSCDLTSICSPPYPNSLVASPAFSKQKTNFANFSTTIQEQSKPSIWTTENVGSEDLTDILKLAHSLTSKTVSHHIILEAEAGFFAASMLEYLINSLNCFGDVASLRTEFSEYGLIFCTFYEIKTAVRAAKMWDNLGCMPSLATPSKQPISAIREAFKKTKVYFSRPYEASEENSAAVLVQLSTTDSISNLLQELGQVCSQFGEVTRIFSEPTKTLSNSFIVEYNDARDVSDAVRNLNLTSHPAGRIQATRTASPLLDETIIIAFSTHLTKIRQSSVPNTQDEARIAQKPTSNVESTPLAADLPVPTTDTQAIETKNNERSSSKSCTPPQTYSTTQVLRPSPCSGEKVPATAVNSEHAQGPHHDLQAHQHEVYHFMDSVNATHSFGAALNTDYQRLENGHDLLPHPTHIAYPFTHSSQHHADSRSVNKFASTPCTNVQILGNTQNRKAPNAMSDFCLSIENVISGVDCRTTLMIRNIPNKYTQQMLLNEINRHHHGRYDFFYLPIDFKNKCNMGYAFLNFMEPSAIISFHQEFNQQKWSNFNSEKVCAISYARLQGKKAMIARFQNSSLLDKHESYRPLVFVSHGPNRGKLESFNNQIEQCGNHARHGQSAQMELHLMNHYQPPNVHNQRFCKGMISVSSAPCFCPHVALSQCQGGSQDEFQKGVQDSFMYDYHLNQVYYHAGHHDFKYEIHHPIQSSHELGYYQTQANTEVPAFLYPAQSPSLRRSEQSMSKPRFALSTQNEHAKIGYNGVIF</sequence>
<organism evidence="4">
    <name type="scientific">Albugo laibachii Nc14</name>
    <dbReference type="NCBI Taxonomy" id="890382"/>
    <lineage>
        <taxon>Eukaryota</taxon>
        <taxon>Sar</taxon>
        <taxon>Stramenopiles</taxon>
        <taxon>Oomycota</taxon>
        <taxon>Peronosporomycetes</taxon>
        <taxon>Albuginales</taxon>
        <taxon>Albuginaceae</taxon>
        <taxon>Albugo</taxon>
    </lineage>
</organism>
<dbReference type="HOGENOM" id="CLU_293794_0_0_1"/>
<feature type="region of interest" description="Disordered" evidence="2">
    <location>
        <begin position="30"/>
        <end position="64"/>
    </location>
</feature>
<dbReference type="Pfam" id="PF04059">
    <property type="entry name" value="RRM_2"/>
    <property type="match status" value="1"/>
</dbReference>
<feature type="compositionally biased region" description="Polar residues" evidence="2">
    <location>
        <begin position="603"/>
        <end position="618"/>
    </location>
</feature>
<dbReference type="InterPro" id="IPR012677">
    <property type="entry name" value="Nucleotide-bd_a/b_plait_sf"/>
</dbReference>
<keyword evidence="1" id="KW-0694">RNA-binding</keyword>
<proteinExistence type="predicted"/>
<evidence type="ECO:0000256" key="2">
    <source>
        <dbReference type="SAM" id="MobiDB-lite"/>
    </source>
</evidence>
<evidence type="ECO:0000259" key="3">
    <source>
        <dbReference type="Pfam" id="PF04059"/>
    </source>
</evidence>
<feature type="region of interest" description="Disordered" evidence="2">
    <location>
        <begin position="554"/>
        <end position="644"/>
    </location>
</feature>
<dbReference type="InterPro" id="IPR034454">
    <property type="entry name" value="MEI2-like_RRM3"/>
</dbReference>
<accession>F0WKG7</accession>
<reference evidence="4" key="2">
    <citation type="submission" date="2011-02" db="EMBL/GenBank/DDBJ databases">
        <authorList>
            <person name="MacLean D."/>
        </authorList>
    </citation>
    <scope>NUCLEOTIDE SEQUENCE</scope>
</reference>
<feature type="domain" description="Mei2-like C-terminal RNA recognition motif" evidence="3">
    <location>
        <begin position="749"/>
        <end position="845"/>
    </location>
</feature>
<dbReference type="EMBL" id="FR824178">
    <property type="protein sequence ID" value="CCA21771.1"/>
    <property type="molecule type" value="Genomic_DNA"/>
</dbReference>
<dbReference type="PANTHER" id="PTHR23189">
    <property type="entry name" value="RNA RECOGNITION MOTIF-CONTAINING"/>
    <property type="match status" value="1"/>
</dbReference>
<dbReference type="InterPro" id="IPR007201">
    <property type="entry name" value="Mei2-like_Rrm_C"/>
</dbReference>
<evidence type="ECO:0000256" key="1">
    <source>
        <dbReference type="ARBA" id="ARBA00022884"/>
    </source>
</evidence>
<dbReference type="SUPFAM" id="SSF54928">
    <property type="entry name" value="RNA-binding domain, RBD"/>
    <property type="match status" value="1"/>
</dbReference>
<dbReference type="Gene3D" id="3.30.70.330">
    <property type="match status" value="1"/>
</dbReference>
<dbReference type="AlphaFoldDB" id="F0WKG7"/>
<dbReference type="GO" id="GO:0003723">
    <property type="term" value="F:RNA binding"/>
    <property type="evidence" value="ECO:0007669"/>
    <property type="project" value="UniProtKB-KW"/>
</dbReference>
<gene>
    <name evidence="4" type="primary">AlNc14C133G7018</name>
    <name evidence="4" type="ORF">ALNC14_079140</name>
</gene>
<protein>
    <submittedName>
        <fullName evidence="4">Uncharacterized protein AlNc14C133G7018</fullName>
    </submittedName>
</protein>
<evidence type="ECO:0000313" key="4">
    <source>
        <dbReference type="EMBL" id="CCA21771.1"/>
    </source>
</evidence>
<reference evidence="4" key="1">
    <citation type="journal article" date="2011" name="PLoS Biol.">
        <title>Gene gain and loss during evolution of obligate parasitism in the white rust pathogen of Arabidopsis thaliana.</title>
        <authorList>
            <person name="Kemen E."/>
            <person name="Gardiner A."/>
            <person name="Schultz-Larsen T."/>
            <person name="Kemen A.C."/>
            <person name="Balmuth A.L."/>
            <person name="Robert-Seilaniantz A."/>
            <person name="Bailey K."/>
            <person name="Holub E."/>
            <person name="Studholme D.J."/>
            <person name="Maclean D."/>
            <person name="Jones J.D."/>
        </authorList>
    </citation>
    <scope>NUCLEOTIDE SEQUENCE</scope>
</reference>